<organism evidence="2 3">
    <name type="scientific">Zopfia rhizophila CBS 207.26</name>
    <dbReference type="NCBI Taxonomy" id="1314779"/>
    <lineage>
        <taxon>Eukaryota</taxon>
        <taxon>Fungi</taxon>
        <taxon>Dikarya</taxon>
        <taxon>Ascomycota</taxon>
        <taxon>Pezizomycotina</taxon>
        <taxon>Dothideomycetes</taxon>
        <taxon>Dothideomycetes incertae sedis</taxon>
        <taxon>Zopfiaceae</taxon>
        <taxon>Zopfia</taxon>
    </lineage>
</organism>
<dbReference type="Proteomes" id="UP000800200">
    <property type="component" value="Unassembled WGS sequence"/>
</dbReference>
<dbReference type="Pfam" id="PF06985">
    <property type="entry name" value="HET"/>
    <property type="match status" value="1"/>
</dbReference>
<keyword evidence="3" id="KW-1185">Reference proteome</keyword>
<gene>
    <name evidence="2" type="ORF">K469DRAFT_555397</name>
</gene>
<protein>
    <recommendedName>
        <fullName evidence="1">Heterokaryon incompatibility domain-containing protein</fullName>
    </recommendedName>
</protein>
<proteinExistence type="predicted"/>
<feature type="domain" description="Heterokaryon incompatibility" evidence="1">
    <location>
        <begin position="4"/>
        <end position="36"/>
    </location>
</feature>
<dbReference type="AlphaFoldDB" id="A0A6A6ELE0"/>
<dbReference type="EMBL" id="ML994616">
    <property type="protein sequence ID" value="KAF2191975.1"/>
    <property type="molecule type" value="Genomic_DNA"/>
</dbReference>
<dbReference type="InterPro" id="IPR010730">
    <property type="entry name" value="HET"/>
</dbReference>
<evidence type="ECO:0000313" key="3">
    <source>
        <dbReference type="Proteomes" id="UP000800200"/>
    </source>
</evidence>
<evidence type="ECO:0000313" key="2">
    <source>
        <dbReference type="EMBL" id="KAF2191975.1"/>
    </source>
</evidence>
<reference evidence="2" key="1">
    <citation type="journal article" date="2020" name="Stud. Mycol.">
        <title>101 Dothideomycetes genomes: a test case for predicting lifestyles and emergence of pathogens.</title>
        <authorList>
            <person name="Haridas S."/>
            <person name="Albert R."/>
            <person name="Binder M."/>
            <person name="Bloem J."/>
            <person name="Labutti K."/>
            <person name="Salamov A."/>
            <person name="Andreopoulos B."/>
            <person name="Baker S."/>
            <person name="Barry K."/>
            <person name="Bills G."/>
            <person name="Bluhm B."/>
            <person name="Cannon C."/>
            <person name="Castanera R."/>
            <person name="Culley D."/>
            <person name="Daum C."/>
            <person name="Ezra D."/>
            <person name="Gonzalez J."/>
            <person name="Henrissat B."/>
            <person name="Kuo A."/>
            <person name="Liang C."/>
            <person name="Lipzen A."/>
            <person name="Lutzoni F."/>
            <person name="Magnuson J."/>
            <person name="Mondo S."/>
            <person name="Nolan M."/>
            <person name="Ohm R."/>
            <person name="Pangilinan J."/>
            <person name="Park H.-J."/>
            <person name="Ramirez L."/>
            <person name="Alfaro M."/>
            <person name="Sun H."/>
            <person name="Tritt A."/>
            <person name="Yoshinaga Y."/>
            <person name="Zwiers L.-H."/>
            <person name="Turgeon B."/>
            <person name="Goodwin S."/>
            <person name="Spatafora J."/>
            <person name="Crous P."/>
            <person name="Grigoriev I."/>
        </authorList>
    </citation>
    <scope>NUCLEOTIDE SEQUENCE</scope>
    <source>
        <strain evidence="2">CBS 207.26</strain>
    </source>
</reference>
<evidence type="ECO:0000259" key="1">
    <source>
        <dbReference type="Pfam" id="PF06985"/>
    </source>
</evidence>
<sequence length="67" mass="7782">MVSTSELPWTMEHAIIKTKNLGYRYLCVDHYCIQQPAAGKSRPGRWQIFTIVPLQPYMRSALIIMLD</sequence>
<name>A0A6A6ELE0_9PEZI</name>
<accession>A0A6A6ELE0</accession>